<evidence type="ECO:0000313" key="1">
    <source>
        <dbReference type="EMBL" id="KAL3807236.1"/>
    </source>
</evidence>
<evidence type="ECO:0000313" key="2">
    <source>
        <dbReference type="Proteomes" id="UP001530377"/>
    </source>
</evidence>
<protein>
    <submittedName>
        <fullName evidence="1">Uncharacterized protein</fullName>
    </submittedName>
</protein>
<keyword evidence="2" id="KW-1185">Reference proteome</keyword>
<organism evidence="1 2">
    <name type="scientific">Cyclostephanos tholiformis</name>
    <dbReference type="NCBI Taxonomy" id="382380"/>
    <lineage>
        <taxon>Eukaryota</taxon>
        <taxon>Sar</taxon>
        <taxon>Stramenopiles</taxon>
        <taxon>Ochrophyta</taxon>
        <taxon>Bacillariophyta</taxon>
        <taxon>Coscinodiscophyceae</taxon>
        <taxon>Thalassiosirophycidae</taxon>
        <taxon>Stephanodiscales</taxon>
        <taxon>Stephanodiscaceae</taxon>
        <taxon>Cyclostephanos</taxon>
    </lineage>
</organism>
<dbReference type="AlphaFoldDB" id="A0ABD3RAS0"/>
<sequence>MFFHPLSTLRGMIYSLMRTYFKQNTLEQDYISTVTLMFHHLLARGWDRYTLKDTILAADVKLQQLDQQVNPLENQAIAAPRPPRESVFFHLPYHPHDIPRRRIRLLYNYHCQEAFSSYLGIDKFTVAYSRHKNLREHLTQARLHQAESKKASANTLCPPVVAYDRDIHGDSISET</sequence>
<comment type="caution">
    <text evidence="1">The sequence shown here is derived from an EMBL/GenBank/DDBJ whole genome shotgun (WGS) entry which is preliminary data.</text>
</comment>
<dbReference type="EMBL" id="JALLPB020000659">
    <property type="protein sequence ID" value="KAL3807236.1"/>
    <property type="molecule type" value="Genomic_DNA"/>
</dbReference>
<reference evidence="1 2" key="1">
    <citation type="submission" date="2024-10" db="EMBL/GenBank/DDBJ databases">
        <title>Updated reference genomes for cyclostephanoid diatoms.</title>
        <authorList>
            <person name="Roberts W.R."/>
            <person name="Alverson A.J."/>
        </authorList>
    </citation>
    <scope>NUCLEOTIDE SEQUENCE [LARGE SCALE GENOMIC DNA]</scope>
    <source>
        <strain evidence="1 2">AJA228-03</strain>
    </source>
</reference>
<proteinExistence type="predicted"/>
<dbReference type="Proteomes" id="UP001530377">
    <property type="component" value="Unassembled WGS sequence"/>
</dbReference>
<accession>A0ABD3RAS0</accession>
<name>A0ABD3RAS0_9STRA</name>
<gene>
    <name evidence="1" type="ORF">ACHAXA_007956</name>
</gene>